<evidence type="ECO:0000313" key="9">
    <source>
        <dbReference type="EMBL" id="KKU32397.1"/>
    </source>
</evidence>
<dbReference type="InterPro" id="IPR036097">
    <property type="entry name" value="HisK_dim/P_sf"/>
</dbReference>
<dbReference type="PRINTS" id="PR00344">
    <property type="entry name" value="BCTRLSENSOR"/>
</dbReference>
<keyword evidence="4" id="KW-0808">Transferase</keyword>
<dbReference type="FunFam" id="3.30.565.10:FF:000006">
    <property type="entry name" value="Sensor histidine kinase WalK"/>
    <property type="match status" value="1"/>
</dbReference>
<dbReference type="EMBL" id="LCMG01000018">
    <property type="protein sequence ID" value="KKU32397.1"/>
    <property type="molecule type" value="Genomic_DNA"/>
</dbReference>
<sequence>MFVKTKIVLTIVYVMILAGILASSSGVSRSIFSERLRARFDESASGQEVSERLPPPGPDMHNIQEDFQSTILMVNGALLIVAAILSYGLAGLTLRPIRSAYQRQRRFLGDASHELRTPLAILQTGLESQLRRNKDTKEEKKIKSHLEEVYRMTRLVEDLLQLSYFAERNINIPNKEDVQLVPLLRETSERFIELAIKNDITIDCFINTDAGVTVLGDKQMLSQAIANVLKNAVCHNKSGGSVEIRLSKVRSQAVIEIKDTGTGMNAEDLAHVFDRFYRAEKSRFRGTGGSGLGLSIAYAVICAHCGHIDIQSVPDKGTRVVITLPVSSAS</sequence>
<evidence type="ECO:0000256" key="5">
    <source>
        <dbReference type="ARBA" id="ARBA00022777"/>
    </source>
</evidence>
<accession>A0A0G1PI72</accession>
<proteinExistence type="predicted"/>
<dbReference type="InterPro" id="IPR005467">
    <property type="entry name" value="His_kinase_dom"/>
</dbReference>
<feature type="transmembrane region" description="Helical" evidence="7">
    <location>
        <begin position="7"/>
        <end position="27"/>
    </location>
</feature>
<keyword evidence="3" id="KW-0597">Phosphoprotein</keyword>
<dbReference type="InterPro" id="IPR036890">
    <property type="entry name" value="HATPase_C_sf"/>
</dbReference>
<keyword evidence="5 9" id="KW-0418">Kinase</keyword>
<evidence type="ECO:0000313" key="10">
    <source>
        <dbReference type="Proteomes" id="UP000034705"/>
    </source>
</evidence>
<dbReference type="CDD" id="cd00082">
    <property type="entry name" value="HisKA"/>
    <property type="match status" value="1"/>
</dbReference>
<dbReference type="PANTHER" id="PTHR45453">
    <property type="entry name" value="PHOSPHATE REGULON SENSOR PROTEIN PHOR"/>
    <property type="match status" value="1"/>
</dbReference>
<organism evidence="9 10">
    <name type="scientific">Candidatus Uhrbacteria bacterium GW2011_GWF2_46_218</name>
    <dbReference type="NCBI Taxonomy" id="1619001"/>
    <lineage>
        <taxon>Bacteria</taxon>
        <taxon>Candidatus Uhriibacteriota</taxon>
    </lineage>
</organism>
<dbReference type="GO" id="GO:0005886">
    <property type="term" value="C:plasma membrane"/>
    <property type="evidence" value="ECO:0007669"/>
    <property type="project" value="TreeGrafter"/>
</dbReference>
<reference evidence="9 10" key="1">
    <citation type="journal article" date="2015" name="Nature">
        <title>rRNA introns, odd ribosomes, and small enigmatic genomes across a large radiation of phyla.</title>
        <authorList>
            <person name="Brown C.T."/>
            <person name="Hug L.A."/>
            <person name="Thomas B.C."/>
            <person name="Sharon I."/>
            <person name="Castelle C.J."/>
            <person name="Singh A."/>
            <person name="Wilkins M.J."/>
            <person name="Williams K.H."/>
            <person name="Banfield J.F."/>
        </authorList>
    </citation>
    <scope>NUCLEOTIDE SEQUENCE [LARGE SCALE GENOMIC DNA]</scope>
</reference>
<keyword evidence="7" id="KW-0472">Membrane</keyword>
<dbReference type="SMART" id="SM00387">
    <property type="entry name" value="HATPase_c"/>
    <property type="match status" value="1"/>
</dbReference>
<evidence type="ECO:0000259" key="8">
    <source>
        <dbReference type="PROSITE" id="PS50109"/>
    </source>
</evidence>
<dbReference type="InterPro" id="IPR003661">
    <property type="entry name" value="HisK_dim/P_dom"/>
</dbReference>
<evidence type="ECO:0000256" key="1">
    <source>
        <dbReference type="ARBA" id="ARBA00000085"/>
    </source>
</evidence>
<gene>
    <name evidence="9" type="ORF">UX45_C0018G0024</name>
</gene>
<dbReference type="InterPro" id="IPR003594">
    <property type="entry name" value="HATPase_dom"/>
</dbReference>
<protein>
    <recommendedName>
        <fullName evidence="2">histidine kinase</fullName>
        <ecNumber evidence="2">2.7.13.3</ecNumber>
    </recommendedName>
</protein>
<evidence type="ECO:0000256" key="2">
    <source>
        <dbReference type="ARBA" id="ARBA00012438"/>
    </source>
</evidence>
<dbReference type="Gene3D" id="3.30.565.10">
    <property type="entry name" value="Histidine kinase-like ATPase, C-terminal domain"/>
    <property type="match status" value="1"/>
</dbReference>
<dbReference type="GO" id="GO:0016036">
    <property type="term" value="P:cellular response to phosphate starvation"/>
    <property type="evidence" value="ECO:0007669"/>
    <property type="project" value="TreeGrafter"/>
</dbReference>
<dbReference type="SUPFAM" id="SSF47384">
    <property type="entry name" value="Homodimeric domain of signal transducing histidine kinase"/>
    <property type="match status" value="1"/>
</dbReference>
<keyword evidence="7" id="KW-1133">Transmembrane helix</keyword>
<dbReference type="AlphaFoldDB" id="A0A0G1PI72"/>
<comment type="caution">
    <text evidence="9">The sequence shown here is derived from an EMBL/GenBank/DDBJ whole genome shotgun (WGS) entry which is preliminary data.</text>
</comment>
<dbReference type="GO" id="GO:0004721">
    <property type="term" value="F:phosphoprotein phosphatase activity"/>
    <property type="evidence" value="ECO:0007669"/>
    <property type="project" value="TreeGrafter"/>
</dbReference>
<feature type="transmembrane region" description="Helical" evidence="7">
    <location>
        <begin position="70"/>
        <end position="94"/>
    </location>
</feature>
<dbReference type="PANTHER" id="PTHR45453:SF1">
    <property type="entry name" value="PHOSPHATE REGULON SENSOR PROTEIN PHOR"/>
    <property type="match status" value="1"/>
</dbReference>
<dbReference type="InterPro" id="IPR050351">
    <property type="entry name" value="BphY/WalK/GraS-like"/>
</dbReference>
<comment type="catalytic activity">
    <reaction evidence="1">
        <text>ATP + protein L-histidine = ADP + protein N-phospho-L-histidine.</text>
        <dbReference type="EC" id="2.7.13.3"/>
    </reaction>
</comment>
<dbReference type="GO" id="GO:0000155">
    <property type="term" value="F:phosphorelay sensor kinase activity"/>
    <property type="evidence" value="ECO:0007669"/>
    <property type="project" value="InterPro"/>
</dbReference>
<dbReference type="SMART" id="SM00388">
    <property type="entry name" value="HisKA"/>
    <property type="match status" value="1"/>
</dbReference>
<keyword evidence="7" id="KW-0812">Transmembrane</keyword>
<evidence type="ECO:0000256" key="3">
    <source>
        <dbReference type="ARBA" id="ARBA00022553"/>
    </source>
</evidence>
<dbReference type="SUPFAM" id="SSF55874">
    <property type="entry name" value="ATPase domain of HSP90 chaperone/DNA topoisomerase II/histidine kinase"/>
    <property type="match status" value="1"/>
</dbReference>
<dbReference type="InterPro" id="IPR004358">
    <property type="entry name" value="Sig_transdc_His_kin-like_C"/>
</dbReference>
<evidence type="ECO:0000256" key="7">
    <source>
        <dbReference type="SAM" id="Phobius"/>
    </source>
</evidence>
<dbReference type="Pfam" id="PF00512">
    <property type="entry name" value="HisKA"/>
    <property type="match status" value="1"/>
</dbReference>
<evidence type="ECO:0000256" key="6">
    <source>
        <dbReference type="ARBA" id="ARBA00023012"/>
    </source>
</evidence>
<name>A0A0G1PI72_9BACT</name>
<keyword evidence="6" id="KW-0902">Two-component regulatory system</keyword>
<evidence type="ECO:0000256" key="4">
    <source>
        <dbReference type="ARBA" id="ARBA00022679"/>
    </source>
</evidence>
<dbReference type="Proteomes" id="UP000034705">
    <property type="component" value="Unassembled WGS sequence"/>
</dbReference>
<dbReference type="Gene3D" id="1.10.287.130">
    <property type="match status" value="1"/>
</dbReference>
<feature type="domain" description="Histidine kinase" evidence="8">
    <location>
        <begin position="110"/>
        <end position="328"/>
    </location>
</feature>
<dbReference type="Pfam" id="PF02518">
    <property type="entry name" value="HATPase_c"/>
    <property type="match status" value="1"/>
</dbReference>
<dbReference type="PROSITE" id="PS50109">
    <property type="entry name" value="HIS_KIN"/>
    <property type="match status" value="1"/>
</dbReference>
<dbReference type="EC" id="2.7.13.3" evidence="2"/>